<dbReference type="Pfam" id="PF00501">
    <property type="entry name" value="AMP-binding"/>
    <property type="match status" value="1"/>
</dbReference>
<keyword evidence="7" id="KW-1185">Reference proteome</keyword>
<comment type="caution">
    <text evidence="6">The sequence shown here is derived from an EMBL/GenBank/DDBJ whole genome shotgun (WGS) entry which is preliminary data.</text>
</comment>
<proteinExistence type="predicted"/>
<dbReference type="GO" id="GO:0043041">
    <property type="term" value="P:amino acid activation for nonribosomal peptide biosynthetic process"/>
    <property type="evidence" value="ECO:0007669"/>
    <property type="project" value="TreeGrafter"/>
</dbReference>
<dbReference type="AlphaFoldDB" id="A0A919C3N8"/>
<dbReference type="Pfam" id="PF13193">
    <property type="entry name" value="AMP-binding_C"/>
    <property type="match status" value="1"/>
</dbReference>
<dbReference type="GO" id="GO:0031177">
    <property type="term" value="F:phosphopantetheine binding"/>
    <property type="evidence" value="ECO:0007669"/>
    <property type="project" value="TreeGrafter"/>
</dbReference>
<sequence>MTGEPTVEPGYVDLIAAHAADRPGAPALVTGEGVLTYGELAARIDRLACRLAACGVGAERVCAVALERGPHAVVAMAAVSRAGGAFLSLDVDAPPARLRAMAGSARAGVLLTTAALAGKLELAVPGPTVLIDEETGAGREDAGEPVPPSALPRVVASSLAYVSHTSGSTGTPNAVLIEHRGLTRYLRFIARDYGLGPHTTALQLAPLGYDASIRDTFAPLVAGARLVLADRSVLLRAEGFAETVRRFGVDTVLSATPSLLTFLTRHETIAAELRGLRLVVSSGESLRPFLAAGGHRLLGGGLVNQYGPTECTMTSTRLHLAERPETTADLIGTPIDGVAVRLLDGGCRPVADGEVGEIHIAGAGVARGYCGRPALTAERFLPDPAGPPGARMYRTGDLARRRPDGNLEYLGRGDRQIKIRGYRVDPAEIEGELLGHPAVTGAVVTAETDDQGRTYLVAHVSGALDGVTDAGLRAHLARTLPFHLMPRRFARLDRVPTTSSGKADRRALGSAPPDRTP</sequence>
<dbReference type="Gene3D" id="3.40.50.980">
    <property type="match status" value="2"/>
</dbReference>
<evidence type="ECO:0000259" key="5">
    <source>
        <dbReference type="Pfam" id="PF13193"/>
    </source>
</evidence>
<dbReference type="NCBIfam" id="TIGR01733">
    <property type="entry name" value="AA-adenyl-dom"/>
    <property type="match status" value="1"/>
</dbReference>
<feature type="domain" description="AMP-dependent synthetase/ligase" evidence="4">
    <location>
        <begin position="17"/>
        <end position="369"/>
    </location>
</feature>
<keyword evidence="2" id="KW-0597">Phosphoprotein</keyword>
<dbReference type="EMBL" id="BNBF01000004">
    <property type="protein sequence ID" value="GHG42214.1"/>
    <property type="molecule type" value="Genomic_DNA"/>
</dbReference>
<dbReference type="GO" id="GO:0044550">
    <property type="term" value="P:secondary metabolite biosynthetic process"/>
    <property type="evidence" value="ECO:0007669"/>
    <property type="project" value="TreeGrafter"/>
</dbReference>
<dbReference type="PANTHER" id="PTHR45527:SF1">
    <property type="entry name" value="FATTY ACID SYNTHASE"/>
    <property type="match status" value="1"/>
</dbReference>
<dbReference type="InterPro" id="IPR010071">
    <property type="entry name" value="AA_adenyl_dom"/>
</dbReference>
<feature type="domain" description="AMP-binding enzyme C-terminal" evidence="5">
    <location>
        <begin position="428"/>
        <end position="502"/>
    </location>
</feature>
<dbReference type="InterPro" id="IPR000873">
    <property type="entry name" value="AMP-dep_synth/lig_dom"/>
</dbReference>
<evidence type="ECO:0000313" key="7">
    <source>
        <dbReference type="Proteomes" id="UP000619355"/>
    </source>
</evidence>
<evidence type="ECO:0000256" key="2">
    <source>
        <dbReference type="ARBA" id="ARBA00022553"/>
    </source>
</evidence>
<organism evidence="6 7">
    <name type="scientific">Streptomyces capoamus</name>
    <dbReference type="NCBI Taxonomy" id="68183"/>
    <lineage>
        <taxon>Bacteria</taxon>
        <taxon>Bacillati</taxon>
        <taxon>Actinomycetota</taxon>
        <taxon>Actinomycetes</taxon>
        <taxon>Kitasatosporales</taxon>
        <taxon>Streptomycetaceae</taxon>
        <taxon>Streptomyces</taxon>
    </lineage>
</organism>
<dbReference type="RefSeq" id="WP_189979968.1">
    <property type="nucleotide sequence ID" value="NZ_BNBF01000004.1"/>
</dbReference>
<dbReference type="CDD" id="cd05930">
    <property type="entry name" value="A_NRPS"/>
    <property type="match status" value="1"/>
</dbReference>
<accession>A0A919C3N8</accession>
<dbReference type="InterPro" id="IPR025110">
    <property type="entry name" value="AMP-bd_C"/>
</dbReference>
<protein>
    <recommendedName>
        <fullName evidence="8">Amino acid adenylation domain-containing protein</fullName>
    </recommendedName>
</protein>
<evidence type="ECO:0000256" key="1">
    <source>
        <dbReference type="ARBA" id="ARBA00022450"/>
    </source>
</evidence>
<dbReference type="PANTHER" id="PTHR45527">
    <property type="entry name" value="NONRIBOSOMAL PEPTIDE SYNTHETASE"/>
    <property type="match status" value="1"/>
</dbReference>
<name>A0A919C3N8_9ACTN</name>
<dbReference type="Proteomes" id="UP000619355">
    <property type="component" value="Unassembled WGS sequence"/>
</dbReference>
<evidence type="ECO:0000256" key="3">
    <source>
        <dbReference type="SAM" id="MobiDB-lite"/>
    </source>
</evidence>
<dbReference type="Gene3D" id="2.30.38.10">
    <property type="entry name" value="Luciferase, Domain 3"/>
    <property type="match status" value="1"/>
</dbReference>
<dbReference type="InterPro" id="IPR045851">
    <property type="entry name" value="AMP-bd_C_sf"/>
</dbReference>
<evidence type="ECO:0000313" key="6">
    <source>
        <dbReference type="EMBL" id="GHG42214.1"/>
    </source>
</evidence>
<reference evidence="7" key="1">
    <citation type="journal article" date="2019" name="Int. J. Syst. Evol. Microbiol.">
        <title>The Global Catalogue of Microorganisms (GCM) 10K type strain sequencing project: providing services to taxonomists for standard genome sequencing and annotation.</title>
        <authorList>
            <consortium name="The Broad Institute Genomics Platform"/>
            <consortium name="The Broad Institute Genome Sequencing Center for Infectious Disease"/>
            <person name="Wu L."/>
            <person name="Ma J."/>
        </authorList>
    </citation>
    <scope>NUCLEOTIDE SEQUENCE [LARGE SCALE GENOMIC DNA]</scope>
    <source>
        <strain evidence="7">JCM 4253</strain>
    </source>
</reference>
<dbReference type="GO" id="GO:0005737">
    <property type="term" value="C:cytoplasm"/>
    <property type="evidence" value="ECO:0007669"/>
    <property type="project" value="TreeGrafter"/>
</dbReference>
<dbReference type="Gene3D" id="3.30.300.30">
    <property type="match status" value="1"/>
</dbReference>
<dbReference type="SUPFAM" id="SSF56801">
    <property type="entry name" value="Acetyl-CoA synthetase-like"/>
    <property type="match status" value="1"/>
</dbReference>
<evidence type="ECO:0008006" key="8">
    <source>
        <dbReference type="Google" id="ProtNLM"/>
    </source>
</evidence>
<dbReference type="FunFam" id="2.30.38.10:FF:000001">
    <property type="entry name" value="Non-ribosomal peptide synthetase PvdI"/>
    <property type="match status" value="1"/>
</dbReference>
<keyword evidence="1" id="KW-0596">Phosphopantetheine</keyword>
<evidence type="ECO:0000259" key="4">
    <source>
        <dbReference type="Pfam" id="PF00501"/>
    </source>
</evidence>
<feature type="region of interest" description="Disordered" evidence="3">
    <location>
        <begin position="493"/>
        <end position="517"/>
    </location>
</feature>
<gene>
    <name evidence="6" type="ORF">GCM10018980_17700</name>
</gene>